<accession>A0ABR7QLK5</accession>
<evidence type="ECO:0000313" key="2">
    <source>
        <dbReference type="EMBL" id="MBC8768070.1"/>
    </source>
</evidence>
<protein>
    <submittedName>
        <fullName evidence="2">DUF2752 domain-containing protein</fullName>
    </submittedName>
</protein>
<keyword evidence="3" id="KW-1185">Reference proteome</keyword>
<dbReference type="Pfam" id="PF10825">
    <property type="entry name" value="DUF2752"/>
    <property type="match status" value="1"/>
</dbReference>
<dbReference type="InterPro" id="IPR021215">
    <property type="entry name" value="DUF2752"/>
</dbReference>
<gene>
    <name evidence="2" type="ORF">H4O18_08705</name>
</gene>
<dbReference type="Proteomes" id="UP000618952">
    <property type="component" value="Unassembled WGS sequence"/>
</dbReference>
<feature type="transmembrane region" description="Helical" evidence="1">
    <location>
        <begin position="60"/>
        <end position="79"/>
    </location>
</feature>
<keyword evidence="1" id="KW-1133">Transmembrane helix</keyword>
<keyword evidence="1" id="KW-0812">Transmembrane</keyword>
<evidence type="ECO:0000313" key="3">
    <source>
        <dbReference type="Proteomes" id="UP000618952"/>
    </source>
</evidence>
<name>A0ABR7QLK5_9FLAO</name>
<organism evidence="2 3">
    <name type="scientific">Arenibacter arenosicollis</name>
    <dbReference type="NCBI Taxonomy" id="2762274"/>
    <lineage>
        <taxon>Bacteria</taxon>
        <taxon>Pseudomonadati</taxon>
        <taxon>Bacteroidota</taxon>
        <taxon>Flavobacteriia</taxon>
        <taxon>Flavobacteriales</taxon>
        <taxon>Flavobacteriaceae</taxon>
        <taxon>Arenibacter</taxon>
    </lineage>
</organism>
<feature type="transmembrane region" description="Helical" evidence="1">
    <location>
        <begin position="100"/>
        <end position="120"/>
    </location>
</feature>
<sequence>MTIILGVVILGILLLYFFINPSSSAYFPKCPFLTTTGYYCTGCGSQRALHDLLHLNLIGVARHNILFIPAFLLIAYHWARNYTPLKNKKTLPDLIYHPKTPLVLFILIALFTILRNVNIYPFTHLAPG</sequence>
<dbReference type="EMBL" id="JACLHY010000006">
    <property type="protein sequence ID" value="MBC8768070.1"/>
    <property type="molecule type" value="Genomic_DNA"/>
</dbReference>
<proteinExistence type="predicted"/>
<reference evidence="2 3" key="1">
    <citation type="submission" date="2020-08" db="EMBL/GenBank/DDBJ databases">
        <title>Arenibacter gaetbuli sp. nov., isolated from a sand dune.</title>
        <authorList>
            <person name="Park S."/>
            <person name="Yoon J.-H."/>
        </authorList>
    </citation>
    <scope>NUCLEOTIDE SEQUENCE [LARGE SCALE GENOMIC DNA]</scope>
    <source>
        <strain evidence="2 3">BSSL-BM3</strain>
    </source>
</reference>
<comment type="caution">
    <text evidence="2">The sequence shown here is derived from an EMBL/GenBank/DDBJ whole genome shotgun (WGS) entry which is preliminary data.</text>
</comment>
<keyword evidence="1" id="KW-0472">Membrane</keyword>
<evidence type="ECO:0000256" key="1">
    <source>
        <dbReference type="SAM" id="Phobius"/>
    </source>
</evidence>